<keyword evidence="3" id="KW-1185">Reference proteome</keyword>
<keyword evidence="1" id="KW-0812">Transmembrane</keyword>
<evidence type="ECO:0000256" key="1">
    <source>
        <dbReference type="SAM" id="Phobius"/>
    </source>
</evidence>
<accession>A0AB35U5B7</accession>
<feature type="transmembrane region" description="Helical" evidence="1">
    <location>
        <begin position="59"/>
        <end position="82"/>
    </location>
</feature>
<feature type="transmembrane region" description="Helical" evidence="1">
    <location>
        <begin position="30"/>
        <end position="47"/>
    </location>
</feature>
<evidence type="ECO:0000313" key="2">
    <source>
        <dbReference type="EMBL" id="MDX8418952.1"/>
    </source>
</evidence>
<proteinExistence type="predicted"/>
<feature type="transmembrane region" description="Helical" evidence="1">
    <location>
        <begin position="7"/>
        <end position="24"/>
    </location>
</feature>
<comment type="caution">
    <text evidence="2">The sequence shown here is derived from an EMBL/GenBank/DDBJ whole genome shotgun (WGS) entry which is preliminary data.</text>
</comment>
<keyword evidence="1" id="KW-0472">Membrane</keyword>
<evidence type="ECO:0000313" key="3">
    <source>
        <dbReference type="Proteomes" id="UP001286174"/>
    </source>
</evidence>
<protein>
    <submittedName>
        <fullName evidence="2">DUF3796 domain-containing protein</fullName>
    </submittedName>
</protein>
<name>A0AB35U5B7_9FIRM</name>
<dbReference type="EMBL" id="JALBUR010000003">
    <property type="protein sequence ID" value="MDX8418952.1"/>
    <property type="molecule type" value="Genomic_DNA"/>
</dbReference>
<dbReference type="Proteomes" id="UP001286174">
    <property type="component" value="Unassembled WGS sequence"/>
</dbReference>
<keyword evidence="1" id="KW-1133">Transmembrane helix</keyword>
<reference evidence="2 3" key="1">
    <citation type="submission" date="2022-03" db="EMBL/GenBank/DDBJ databases">
        <title>Novel taxa within the pig intestine.</title>
        <authorList>
            <person name="Wylensek D."/>
            <person name="Bishof K."/>
            <person name="Afrizal A."/>
            <person name="Clavel T."/>
        </authorList>
    </citation>
    <scope>NUCLEOTIDE SEQUENCE [LARGE SCALE GENOMIC DNA]</scope>
    <source>
        <strain evidence="2 3">CLA-KB-P133</strain>
    </source>
</reference>
<gene>
    <name evidence="2" type="ORF">MOZ60_02460</name>
</gene>
<organism evidence="2 3">
    <name type="scientific">Grylomicrobium aquisgranensis</name>
    <dbReference type="NCBI Taxonomy" id="2926318"/>
    <lineage>
        <taxon>Bacteria</taxon>
        <taxon>Bacillati</taxon>
        <taxon>Bacillota</taxon>
        <taxon>Erysipelotrichia</taxon>
        <taxon>Erysipelotrichales</taxon>
        <taxon>Erysipelotrichaceae</taxon>
        <taxon>Grylomicrobium</taxon>
    </lineage>
</organism>
<dbReference type="AlphaFoldDB" id="A0AB35U5B7"/>
<feature type="transmembrane region" description="Helical" evidence="1">
    <location>
        <begin position="88"/>
        <end position="110"/>
    </location>
</feature>
<sequence length="120" mass="13535">MKRLRRINYMGFLSLLALVPVIGWKTGNHGLWAFFSYLYYLKYFWVIPDEMFIQQVRKASVIACLAGIISLVPLMILGSFSFQGRDAVAIPFGMCFGVIVLLFGVSFAILEAREETAAND</sequence>
<dbReference type="RefSeq" id="WP_370595523.1">
    <property type="nucleotide sequence ID" value="NZ_JALBUR010000003.1"/>
</dbReference>